<feature type="domain" description="Endonuclease/exonuclease/phosphatase" evidence="2">
    <location>
        <begin position="216"/>
        <end position="466"/>
    </location>
</feature>
<dbReference type="AlphaFoldDB" id="A0A7Y2H1C4"/>
<feature type="signal peptide" evidence="1">
    <location>
        <begin position="1"/>
        <end position="23"/>
    </location>
</feature>
<evidence type="ECO:0000313" key="3">
    <source>
        <dbReference type="EMBL" id="NNF05498.1"/>
    </source>
</evidence>
<feature type="chain" id="PRO_5030660742" description="Endonuclease/exonuclease/phosphatase domain-containing protein" evidence="1">
    <location>
        <begin position="24"/>
        <end position="482"/>
    </location>
</feature>
<dbReference type="Proteomes" id="UP000547674">
    <property type="component" value="Unassembled WGS sequence"/>
</dbReference>
<protein>
    <recommendedName>
        <fullName evidence="2">Endonuclease/exonuclease/phosphatase domain-containing protein</fullName>
    </recommendedName>
</protein>
<keyword evidence="1" id="KW-0732">Signal</keyword>
<reference evidence="3 4" key="1">
    <citation type="submission" date="2020-03" db="EMBL/GenBank/DDBJ databases">
        <title>Metabolic flexibility allows generalist bacteria to become dominant in a frequently disturbed ecosystem.</title>
        <authorList>
            <person name="Chen Y.-J."/>
            <person name="Leung P.M."/>
            <person name="Bay S.K."/>
            <person name="Hugenholtz P."/>
            <person name="Kessler A.J."/>
            <person name="Shelley G."/>
            <person name="Waite D.W."/>
            <person name="Cook P.L."/>
            <person name="Greening C."/>
        </authorList>
    </citation>
    <scope>NUCLEOTIDE SEQUENCE [LARGE SCALE GENOMIC DNA]</scope>
    <source>
        <strain evidence="3">SS_bin_28</strain>
    </source>
</reference>
<comment type="caution">
    <text evidence="3">The sequence shown here is derived from an EMBL/GenBank/DDBJ whole genome shotgun (WGS) entry which is preliminary data.</text>
</comment>
<gene>
    <name evidence="3" type="ORF">HKN21_01935</name>
</gene>
<organism evidence="3 4">
    <name type="scientific">Eiseniibacteriota bacterium</name>
    <dbReference type="NCBI Taxonomy" id="2212470"/>
    <lineage>
        <taxon>Bacteria</taxon>
        <taxon>Candidatus Eiseniibacteriota</taxon>
    </lineage>
</organism>
<dbReference type="SUPFAM" id="SSF56219">
    <property type="entry name" value="DNase I-like"/>
    <property type="match status" value="1"/>
</dbReference>
<evidence type="ECO:0000313" key="4">
    <source>
        <dbReference type="Proteomes" id="UP000547674"/>
    </source>
</evidence>
<evidence type="ECO:0000259" key="2">
    <source>
        <dbReference type="Pfam" id="PF03372"/>
    </source>
</evidence>
<dbReference type="Pfam" id="PF03372">
    <property type="entry name" value="Exo_endo_phos"/>
    <property type="match status" value="1"/>
</dbReference>
<dbReference type="GO" id="GO:0003824">
    <property type="term" value="F:catalytic activity"/>
    <property type="evidence" value="ECO:0007669"/>
    <property type="project" value="InterPro"/>
</dbReference>
<name>A0A7Y2H1C4_UNCEI</name>
<dbReference type="InterPro" id="IPR036691">
    <property type="entry name" value="Endo/exonu/phosph_ase_sf"/>
</dbReference>
<accession>A0A7Y2H1C4</accession>
<dbReference type="Gene3D" id="3.60.10.10">
    <property type="entry name" value="Endonuclease/exonuclease/phosphatase"/>
    <property type="match status" value="1"/>
</dbReference>
<sequence length="482" mass="52900">MIKTLFALSLLLSAIVNPAPGEAANANIVIDGIFADWDRVPLAYEFLHVASTDEPPLVTHVWASSNRDRLALRFQLSSEVLLQGTSQLALHIDTDKDVNTGSEIDGFGADFSWFFSEREGRIRVMGAPLRISQSDIGLRQAPVISAEEFEVSLDRQISLAGEPFLPGSHISFSLHEFRDDELVSSTGRIDLELSAMEPEPPKIGTMEKEPGHLRVLTYNVLYDGCFERPLPFRRIMDALEPDIISLQELYKHSTQETLEWVQRVLPDSDWHAAGFGQGVILSKYPVLEWGPIGTQRRGAWAILEIPDGKMAVLNPHPPCCGNDAGRQEEYDAMAAWIRDARASGKLDEETAVVVAGDANLVGDSQQLDTLLNGAIVDTATHGPVAAPDGDGTSLADANPYHLSGTEAYTWRDDSSEFSPGKLDYIVYSDSVLGVSNAFILWTPDLPEAVLRETRLEADDTKLASDHLPVVADFYFRAAASSR</sequence>
<evidence type="ECO:0000256" key="1">
    <source>
        <dbReference type="SAM" id="SignalP"/>
    </source>
</evidence>
<proteinExistence type="predicted"/>
<dbReference type="EMBL" id="JABDJR010000064">
    <property type="protein sequence ID" value="NNF05498.1"/>
    <property type="molecule type" value="Genomic_DNA"/>
</dbReference>
<dbReference type="InterPro" id="IPR005135">
    <property type="entry name" value="Endo/exonuclease/phosphatase"/>
</dbReference>